<evidence type="ECO:0000313" key="2">
    <source>
        <dbReference type="Proteomes" id="UP000050795"/>
    </source>
</evidence>
<feature type="transmembrane region" description="Helical" evidence="1">
    <location>
        <begin position="63"/>
        <end position="82"/>
    </location>
</feature>
<accession>A0AA85J4S1</accession>
<feature type="transmembrane region" description="Helical" evidence="1">
    <location>
        <begin position="26"/>
        <end position="51"/>
    </location>
</feature>
<protein>
    <submittedName>
        <fullName evidence="3">Uncharacterized protein</fullName>
    </submittedName>
</protein>
<dbReference type="Proteomes" id="UP000050795">
    <property type="component" value="Unassembled WGS sequence"/>
</dbReference>
<reference evidence="2" key="1">
    <citation type="submission" date="2022-06" db="EMBL/GenBank/DDBJ databases">
        <authorList>
            <person name="Berger JAMES D."/>
            <person name="Berger JAMES D."/>
        </authorList>
    </citation>
    <scope>NUCLEOTIDE SEQUENCE [LARGE SCALE GENOMIC DNA]</scope>
</reference>
<keyword evidence="1" id="KW-0472">Membrane</keyword>
<keyword evidence="1" id="KW-0812">Transmembrane</keyword>
<evidence type="ECO:0000256" key="1">
    <source>
        <dbReference type="SAM" id="Phobius"/>
    </source>
</evidence>
<keyword evidence="2" id="KW-1185">Reference proteome</keyword>
<evidence type="ECO:0000313" key="3">
    <source>
        <dbReference type="WBParaSite" id="TREG1_128750.1"/>
    </source>
</evidence>
<feature type="transmembrane region" description="Helical" evidence="1">
    <location>
        <begin position="94"/>
        <end position="111"/>
    </location>
</feature>
<name>A0AA85J4S1_TRIRE</name>
<feature type="transmembrane region" description="Helical" evidence="1">
    <location>
        <begin position="147"/>
        <end position="168"/>
    </location>
</feature>
<dbReference type="WBParaSite" id="TREG1_128750.1">
    <property type="protein sequence ID" value="TREG1_128750.1"/>
    <property type="gene ID" value="TREG1_128750"/>
</dbReference>
<feature type="transmembrane region" description="Helical" evidence="1">
    <location>
        <begin position="117"/>
        <end position="140"/>
    </location>
</feature>
<dbReference type="AlphaFoldDB" id="A0AA85J4S1"/>
<feature type="transmembrane region" description="Helical" evidence="1">
    <location>
        <begin position="180"/>
        <end position="201"/>
    </location>
</feature>
<keyword evidence="1" id="KW-1133">Transmembrane helix</keyword>
<feature type="transmembrane region" description="Helical" evidence="1">
    <location>
        <begin position="213"/>
        <end position="237"/>
    </location>
</feature>
<reference evidence="3" key="2">
    <citation type="submission" date="2023-11" db="UniProtKB">
        <authorList>
            <consortium name="WormBaseParasite"/>
        </authorList>
    </citation>
    <scope>IDENTIFICATION</scope>
</reference>
<sequence>MSNQTVQCPRLKNSSLSLRPGSLFHFFIWMIIDTLLMLLVTVTMVVMVNTIKELSDWLQEHSWLTVLLILLGALPVLILALLKLLGYRRDVDHFLIVFSFVLCSMGFATRLNAIDWVVALAALGSTVALTAVVIILALYFRDLDFRITITFFSLLYSSVLIGLILFIIEFTSQGTSKQKAFNISTGVCFILAMMLAIFLTVNRLRLCIAYKDVYCTIIFRAFCLWLEMIIMFAAMYAPFYDPKRAI</sequence>
<organism evidence="2 3">
    <name type="scientific">Trichobilharzia regenti</name>
    <name type="common">Nasal bird schistosome</name>
    <dbReference type="NCBI Taxonomy" id="157069"/>
    <lineage>
        <taxon>Eukaryota</taxon>
        <taxon>Metazoa</taxon>
        <taxon>Spiralia</taxon>
        <taxon>Lophotrochozoa</taxon>
        <taxon>Platyhelminthes</taxon>
        <taxon>Trematoda</taxon>
        <taxon>Digenea</taxon>
        <taxon>Strigeidida</taxon>
        <taxon>Schistosomatoidea</taxon>
        <taxon>Schistosomatidae</taxon>
        <taxon>Trichobilharzia</taxon>
    </lineage>
</organism>
<proteinExistence type="predicted"/>